<reference evidence="1" key="1">
    <citation type="submission" date="2022-06" db="EMBL/GenBank/DDBJ databases">
        <authorList>
            <consortium name="SYNGENTA / RWTH Aachen University"/>
        </authorList>
    </citation>
    <scope>NUCLEOTIDE SEQUENCE</scope>
</reference>
<evidence type="ECO:0000313" key="1">
    <source>
        <dbReference type="EMBL" id="CAH7689894.1"/>
    </source>
</evidence>
<accession>A0AAV0BUG0</accession>
<gene>
    <name evidence="1" type="ORF">PPACK8108_LOCUS25074</name>
</gene>
<protein>
    <submittedName>
        <fullName evidence="1">Uncharacterized protein</fullName>
    </submittedName>
</protein>
<comment type="caution">
    <text evidence="1">The sequence shown here is derived from an EMBL/GenBank/DDBJ whole genome shotgun (WGS) entry which is preliminary data.</text>
</comment>
<evidence type="ECO:0000313" key="2">
    <source>
        <dbReference type="Proteomes" id="UP001153365"/>
    </source>
</evidence>
<dbReference type="AlphaFoldDB" id="A0AAV0BUG0"/>
<organism evidence="1 2">
    <name type="scientific">Phakopsora pachyrhizi</name>
    <name type="common">Asian soybean rust disease fungus</name>
    <dbReference type="NCBI Taxonomy" id="170000"/>
    <lineage>
        <taxon>Eukaryota</taxon>
        <taxon>Fungi</taxon>
        <taxon>Dikarya</taxon>
        <taxon>Basidiomycota</taxon>
        <taxon>Pucciniomycotina</taxon>
        <taxon>Pucciniomycetes</taxon>
        <taxon>Pucciniales</taxon>
        <taxon>Phakopsoraceae</taxon>
        <taxon>Phakopsora</taxon>
    </lineage>
</organism>
<name>A0AAV0BUG0_PHAPC</name>
<dbReference type="EMBL" id="CALTRL010006155">
    <property type="protein sequence ID" value="CAH7689894.1"/>
    <property type="molecule type" value="Genomic_DNA"/>
</dbReference>
<dbReference type="Proteomes" id="UP001153365">
    <property type="component" value="Unassembled WGS sequence"/>
</dbReference>
<proteinExistence type="predicted"/>
<sequence length="96" mass="10670">MVTLPKGSQNAQSFINNVYKPALKPLLQSIQTDNQGNIPILMEDDTAEIHKAWSEIPPHILEDLVASMPGQMSESNQESPLVDYFPSSDVLNKFTD</sequence>
<keyword evidence="2" id="KW-1185">Reference proteome</keyword>